<keyword evidence="1" id="KW-0812">Transmembrane</keyword>
<organism evidence="2 3">
    <name type="scientific">Ligilactobacillus hayakitensis DSM 18933 = JCM 14209</name>
    <dbReference type="NCBI Taxonomy" id="1423755"/>
    <lineage>
        <taxon>Bacteria</taxon>
        <taxon>Bacillati</taxon>
        <taxon>Bacillota</taxon>
        <taxon>Bacilli</taxon>
        <taxon>Lactobacillales</taxon>
        <taxon>Lactobacillaceae</taxon>
        <taxon>Ligilactobacillus</taxon>
    </lineage>
</organism>
<dbReference type="Proteomes" id="UP000051054">
    <property type="component" value="Unassembled WGS sequence"/>
</dbReference>
<evidence type="ECO:0000313" key="3">
    <source>
        <dbReference type="Proteomes" id="UP000051054"/>
    </source>
</evidence>
<evidence type="ECO:0000313" key="2">
    <source>
        <dbReference type="EMBL" id="KRM19363.1"/>
    </source>
</evidence>
<dbReference type="EMBL" id="AZGD01000052">
    <property type="protein sequence ID" value="KRM19363.1"/>
    <property type="molecule type" value="Genomic_DNA"/>
</dbReference>
<keyword evidence="1" id="KW-1133">Transmembrane helix</keyword>
<accession>A0A0R1WWR1</accession>
<evidence type="ECO:0000256" key="1">
    <source>
        <dbReference type="SAM" id="Phobius"/>
    </source>
</evidence>
<comment type="caution">
    <text evidence="2">The sequence shown here is derived from an EMBL/GenBank/DDBJ whole genome shotgun (WGS) entry which is preliminary data.</text>
</comment>
<dbReference type="PATRIC" id="fig|1423755.3.peg.187"/>
<name>A0A0R1WWR1_9LACO</name>
<feature type="transmembrane region" description="Helical" evidence="1">
    <location>
        <begin position="36"/>
        <end position="63"/>
    </location>
</feature>
<reference evidence="2 3" key="1">
    <citation type="journal article" date="2015" name="Genome Announc.">
        <title>Expanding the biotechnology potential of lactobacilli through comparative genomics of 213 strains and associated genera.</title>
        <authorList>
            <person name="Sun Z."/>
            <person name="Harris H.M."/>
            <person name="McCann A."/>
            <person name="Guo C."/>
            <person name="Argimon S."/>
            <person name="Zhang W."/>
            <person name="Yang X."/>
            <person name="Jeffery I.B."/>
            <person name="Cooney J.C."/>
            <person name="Kagawa T.F."/>
            <person name="Liu W."/>
            <person name="Song Y."/>
            <person name="Salvetti E."/>
            <person name="Wrobel A."/>
            <person name="Rasinkangas P."/>
            <person name="Parkhill J."/>
            <person name="Rea M.C."/>
            <person name="O'Sullivan O."/>
            <person name="Ritari J."/>
            <person name="Douillard F.P."/>
            <person name="Paul Ross R."/>
            <person name="Yang R."/>
            <person name="Briner A.E."/>
            <person name="Felis G.E."/>
            <person name="de Vos W.M."/>
            <person name="Barrangou R."/>
            <person name="Klaenhammer T.R."/>
            <person name="Caufield P.W."/>
            <person name="Cui Y."/>
            <person name="Zhang H."/>
            <person name="O'Toole P.W."/>
        </authorList>
    </citation>
    <scope>NUCLEOTIDE SEQUENCE [LARGE SCALE GENOMIC DNA]</scope>
    <source>
        <strain evidence="2 3">DSM 18933</strain>
    </source>
</reference>
<feature type="transmembrane region" description="Helical" evidence="1">
    <location>
        <begin position="9"/>
        <end position="30"/>
    </location>
</feature>
<dbReference type="STRING" id="1423755.FC40_GL000174"/>
<proteinExistence type="predicted"/>
<keyword evidence="3" id="KW-1185">Reference proteome</keyword>
<dbReference type="RefSeq" id="WP_025022684.1">
    <property type="nucleotide sequence ID" value="NZ_AZGD01000052.1"/>
</dbReference>
<sequence length="78" mass="8969">MNDLKEKALIAFGVLAGLSVICAIATYFIVTFSLNLWITMIAFVIDFAVLIAIFTFIFTIIFYRRRLKQIEKEKSNTK</sequence>
<protein>
    <submittedName>
        <fullName evidence="2">Uncharacterized protein</fullName>
    </submittedName>
</protein>
<keyword evidence="1" id="KW-0472">Membrane</keyword>
<gene>
    <name evidence="2" type="ORF">FC40_GL000174</name>
</gene>
<dbReference type="AlphaFoldDB" id="A0A0R1WWR1"/>